<organism evidence="2 3">
    <name type="scientific">Babesia gibsoni</name>
    <dbReference type="NCBI Taxonomy" id="33632"/>
    <lineage>
        <taxon>Eukaryota</taxon>
        <taxon>Sar</taxon>
        <taxon>Alveolata</taxon>
        <taxon>Apicomplexa</taxon>
        <taxon>Aconoidasida</taxon>
        <taxon>Piroplasmida</taxon>
        <taxon>Babesiidae</taxon>
        <taxon>Babesia</taxon>
    </lineage>
</organism>
<dbReference type="SMART" id="SM00537">
    <property type="entry name" value="DCX"/>
    <property type="match status" value="1"/>
</dbReference>
<proteinExistence type="predicted"/>
<protein>
    <recommendedName>
        <fullName evidence="1">Doublecortin domain-containing protein</fullName>
    </recommendedName>
</protein>
<gene>
    <name evidence="2" type="ORF">BgAZ_302460</name>
</gene>
<dbReference type="GO" id="GO:0015631">
    <property type="term" value="F:tubulin binding"/>
    <property type="evidence" value="ECO:0007669"/>
    <property type="project" value="InterPro"/>
</dbReference>
<dbReference type="EMBL" id="JAVEPI010000003">
    <property type="protein sequence ID" value="KAK1442728.1"/>
    <property type="molecule type" value="Genomic_DNA"/>
</dbReference>
<dbReference type="InterPro" id="IPR036572">
    <property type="entry name" value="Doublecortin_dom_sf"/>
</dbReference>
<dbReference type="Proteomes" id="UP001230268">
    <property type="component" value="Unassembled WGS sequence"/>
</dbReference>
<dbReference type="PROSITE" id="PS50309">
    <property type="entry name" value="DC"/>
    <property type="match status" value="1"/>
</dbReference>
<keyword evidence="3" id="KW-1185">Reference proteome</keyword>
<evidence type="ECO:0000259" key="1">
    <source>
        <dbReference type="PROSITE" id="PS50309"/>
    </source>
</evidence>
<dbReference type="SUPFAM" id="SSF89837">
    <property type="entry name" value="Doublecortin (DC)"/>
    <property type="match status" value="1"/>
</dbReference>
<dbReference type="Gene3D" id="3.10.20.230">
    <property type="entry name" value="Doublecortin domain"/>
    <property type="match status" value="1"/>
</dbReference>
<dbReference type="GO" id="GO:0035556">
    <property type="term" value="P:intracellular signal transduction"/>
    <property type="evidence" value="ECO:0007669"/>
    <property type="project" value="InterPro"/>
</dbReference>
<dbReference type="InterPro" id="IPR003533">
    <property type="entry name" value="Doublecortin_dom"/>
</dbReference>
<feature type="domain" description="Doublecortin" evidence="1">
    <location>
        <begin position="191"/>
        <end position="272"/>
    </location>
</feature>
<evidence type="ECO:0000313" key="2">
    <source>
        <dbReference type="EMBL" id="KAK1442728.1"/>
    </source>
</evidence>
<dbReference type="InterPro" id="IPR008907">
    <property type="entry name" value="TPP/p25"/>
</dbReference>
<comment type="caution">
    <text evidence="2">The sequence shown here is derived from an EMBL/GenBank/DDBJ whole genome shotgun (WGS) entry which is preliminary data.</text>
</comment>
<name>A0AAD8PD02_BABGI</name>
<dbReference type="CDD" id="cd01617">
    <property type="entry name" value="DCX"/>
    <property type="match status" value="1"/>
</dbReference>
<evidence type="ECO:0000313" key="3">
    <source>
        <dbReference type="Proteomes" id="UP001230268"/>
    </source>
</evidence>
<reference evidence="2" key="1">
    <citation type="submission" date="2023-08" db="EMBL/GenBank/DDBJ databases">
        <title>Draft sequence of the Babesia gibsoni genome.</title>
        <authorList>
            <person name="Yamagishi J.Y."/>
            <person name="Xuan X.X."/>
        </authorList>
    </citation>
    <scope>NUCLEOTIDE SEQUENCE</scope>
    <source>
        <strain evidence="2">Azabu</strain>
    </source>
</reference>
<accession>A0AAD8PD02</accession>
<sequence length="286" mass="32513">MEKFVEFLDPDMPTPSAFEFTGGYDTGDDITPKKAGKLFHPTPVKQSIFWDKEGTEEDTKAKVPVAKSQYIGLYNKELAGAHDGNGNSHVLQTFPRTHHHHHPSPDKTRDVFERLTDHRFFTGIHRERFDEKGNGRGLAGREYVYIHDGSTESASRVHEVYSTVLRKPYKKNTTAGTLGIQKYGVQISTPKLMWLYRNGDKFHEGTPFYVRPFIKSMDTLFMEMGKDLQLIAGPIRKIYDQNLHPVTRLDEIVDGAKYLCTSGEAPAPANRLGKFMSEWVVQKLGH</sequence>
<dbReference type="Pfam" id="PF03607">
    <property type="entry name" value="DCX"/>
    <property type="match status" value="1"/>
</dbReference>
<dbReference type="AlphaFoldDB" id="A0AAD8PD02"/>
<dbReference type="GO" id="GO:0046785">
    <property type="term" value="P:microtubule polymerization"/>
    <property type="evidence" value="ECO:0007669"/>
    <property type="project" value="InterPro"/>
</dbReference>
<dbReference type="Pfam" id="PF05517">
    <property type="entry name" value="p25-alpha"/>
    <property type="match status" value="1"/>
</dbReference>